<dbReference type="RefSeq" id="XP_025426731.1">
    <property type="nucleotide sequence ID" value="XM_025572978.1"/>
</dbReference>
<dbReference type="Proteomes" id="UP000248349">
    <property type="component" value="Unassembled WGS sequence"/>
</dbReference>
<dbReference type="STRING" id="1450539.A0A318Z1F5"/>
<dbReference type="OrthoDB" id="4442598at2759"/>
<name>A0A318Z1F5_9EURO</name>
<evidence type="ECO:0000313" key="2">
    <source>
        <dbReference type="Proteomes" id="UP000248349"/>
    </source>
</evidence>
<dbReference type="EMBL" id="KZ821277">
    <property type="protein sequence ID" value="PYH40749.1"/>
    <property type="molecule type" value="Genomic_DNA"/>
</dbReference>
<reference evidence="1 2" key="1">
    <citation type="submission" date="2016-12" db="EMBL/GenBank/DDBJ databases">
        <title>The genomes of Aspergillus section Nigri reveals drivers in fungal speciation.</title>
        <authorList>
            <consortium name="DOE Joint Genome Institute"/>
            <person name="Vesth T.C."/>
            <person name="Nybo J."/>
            <person name="Theobald S."/>
            <person name="Brandl J."/>
            <person name="Frisvad J.C."/>
            <person name="Nielsen K.F."/>
            <person name="Lyhne E.K."/>
            <person name="Kogle M.E."/>
            <person name="Kuo A."/>
            <person name="Riley R."/>
            <person name="Clum A."/>
            <person name="Nolan M."/>
            <person name="Lipzen A."/>
            <person name="Salamov A."/>
            <person name="Henrissat B."/>
            <person name="Wiebenga A."/>
            <person name="De Vries R.P."/>
            <person name="Grigoriev I.V."/>
            <person name="Mortensen U.H."/>
            <person name="Andersen M.R."/>
            <person name="Baker S.E."/>
        </authorList>
    </citation>
    <scope>NUCLEOTIDE SEQUENCE [LARGE SCALE GENOMIC DNA]</scope>
    <source>
        <strain evidence="1 2">JOP 1030-1</strain>
    </source>
</reference>
<gene>
    <name evidence="1" type="ORF">BP01DRAFT_329224</name>
</gene>
<organism evidence="1 2">
    <name type="scientific">Aspergillus saccharolyticus JOP 1030-1</name>
    <dbReference type="NCBI Taxonomy" id="1450539"/>
    <lineage>
        <taxon>Eukaryota</taxon>
        <taxon>Fungi</taxon>
        <taxon>Dikarya</taxon>
        <taxon>Ascomycota</taxon>
        <taxon>Pezizomycotina</taxon>
        <taxon>Eurotiomycetes</taxon>
        <taxon>Eurotiomycetidae</taxon>
        <taxon>Eurotiales</taxon>
        <taxon>Aspergillaceae</taxon>
        <taxon>Aspergillus</taxon>
        <taxon>Aspergillus subgen. Circumdati</taxon>
    </lineage>
</organism>
<dbReference type="GeneID" id="37074206"/>
<sequence>MLKPQVRRHLLAPRRRFDLRSVPYYFTPRRHLEPSAKKKSPYFESTASQLLRFALTGTTRRPEYDVSESSLDLHLLQSLQNKWPASSLPAPFLATLLRDPDRHVPMPSRLDTRQIRGLSDLQVFIDNNVVDRRGCRVLQSQQCVPLARALQHCQRQNHFGEVLSAINGIVTRVERIDGRCSQRLYVLGMYYSALALSASGLRRYLQGYLAVNSEPLSPTESALLVHAILDSLEYLEFCEDHQSLSAITGLVTGENQPNNNRLHDILYWAKPKHLDEWIGSYFTLLVRLRCETLQESVWAHLIENLSPESHESHLRAAYKCVEIAIKMGDMQRAMTFLRLISEHANRSLRHISKVKTLCWFLPADEFQTVPLGGEEHIEILHQILSDMEARLGIQWQPHLLKHSSASDPLVINNDQPILTMDGSSVGYDSIERLRATIYSFGCSKSRADLGQIADCLNDHDGSLISVSVACDADTDSEYAWCPQLSPFEVSDSISPIDVDFSRPWAPSTLGLLRVSLNNDGQCSAGNRSLHLMQLGFLVARRKSYQEQSRHNAHDWEKTGHIFAWDRFHGHFVAVFVGEVHGATKQCIEARPSDLRFGLKPIIRFSSVGSLPAHWSRNRVTPIGDCAMRYFLHVDPSPDLLP</sequence>
<dbReference type="AlphaFoldDB" id="A0A318Z1F5"/>
<evidence type="ECO:0000313" key="1">
    <source>
        <dbReference type="EMBL" id="PYH40749.1"/>
    </source>
</evidence>
<protein>
    <submittedName>
        <fullName evidence="1">Uncharacterized protein</fullName>
    </submittedName>
</protein>
<keyword evidence="2" id="KW-1185">Reference proteome</keyword>
<accession>A0A318Z1F5</accession>
<proteinExistence type="predicted"/>